<proteinExistence type="predicted"/>
<name>A0AA37BJE5_9ACTN</name>
<keyword evidence="1" id="KW-0732">Signal</keyword>
<comment type="caution">
    <text evidence="3">The sequence shown here is derived from an EMBL/GenBank/DDBJ whole genome shotgun (WGS) entry which is preliminary data.</text>
</comment>
<evidence type="ECO:0000259" key="2">
    <source>
        <dbReference type="Pfam" id="PF00188"/>
    </source>
</evidence>
<evidence type="ECO:0000313" key="3">
    <source>
        <dbReference type="EMBL" id="GGK77723.1"/>
    </source>
</evidence>
<dbReference type="AlphaFoldDB" id="A0AA37BJE5"/>
<reference evidence="3" key="1">
    <citation type="journal article" date="2014" name="Int. J. Syst. Evol. Microbiol.">
        <title>Complete genome sequence of Corynebacterium casei LMG S-19264T (=DSM 44701T), isolated from a smear-ripened cheese.</title>
        <authorList>
            <consortium name="US DOE Joint Genome Institute (JGI-PGF)"/>
            <person name="Walter F."/>
            <person name="Albersmeier A."/>
            <person name="Kalinowski J."/>
            <person name="Ruckert C."/>
        </authorList>
    </citation>
    <scope>NUCLEOTIDE SEQUENCE</scope>
    <source>
        <strain evidence="3">JCM 3093</strain>
    </source>
</reference>
<reference evidence="3" key="2">
    <citation type="submission" date="2022-09" db="EMBL/GenBank/DDBJ databases">
        <authorList>
            <person name="Sun Q."/>
            <person name="Ohkuma M."/>
        </authorList>
    </citation>
    <scope>NUCLEOTIDE SEQUENCE</scope>
    <source>
        <strain evidence="3">JCM 3093</strain>
    </source>
</reference>
<feature type="signal peptide" evidence="1">
    <location>
        <begin position="1"/>
        <end position="26"/>
    </location>
</feature>
<dbReference type="Proteomes" id="UP000627984">
    <property type="component" value="Unassembled WGS sequence"/>
</dbReference>
<gene>
    <name evidence="3" type="ORF">GCM10010126_41400</name>
</gene>
<dbReference type="Pfam" id="PF00188">
    <property type="entry name" value="CAP"/>
    <property type="match status" value="1"/>
</dbReference>
<sequence>MRRPLGLLAAAAALATIAAPVSTAQAAAASPASGAGRSGSPDLFGPAGTASVSGAATVGTARENTVVRLVNARRAKKGCRALKHHPRLHRAARGHSADMAQHGYLSNTSHDGRSFTDRIKEAGFTGGTRLAENVAKGYRTPAAVVQSWMDHSVAKAAIMNCKLIFIGVGAAEDSDGVIYWTQDFAAR</sequence>
<evidence type="ECO:0000313" key="4">
    <source>
        <dbReference type="Proteomes" id="UP000627984"/>
    </source>
</evidence>
<organism evidence="3 4">
    <name type="scientific">Planomonospora parontospora</name>
    <dbReference type="NCBI Taxonomy" id="58119"/>
    <lineage>
        <taxon>Bacteria</taxon>
        <taxon>Bacillati</taxon>
        <taxon>Actinomycetota</taxon>
        <taxon>Actinomycetes</taxon>
        <taxon>Streptosporangiales</taxon>
        <taxon>Streptosporangiaceae</taxon>
        <taxon>Planomonospora</taxon>
    </lineage>
</organism>
<accession>A0AA37BJE5</accession>
<feature type="domain" description="SCP" evidence="2">
    <location>
        <begin position="67"/>
        <end position="184"/>
    </location>
</feature>
<evidence type="ECO:0000256" key="1">
    <source>
        <dbReference type="SAM" id="SignalP"/>
    </source>
</evidence>
<dbReference type="InterPro" id="IPR035940">
    <property type="entry name" value="CAP_sf"/>
</dbReference>
<dbReference type="Gene3D" id="3.40.33.10">
    <property type="entry name" value="CAP"/>
    <property type="match status" value="1"/>
</dbReference>
<dbReference type="EMBL" id="BMQD01000012">
    <property type="protein sequence ID" value="GGK77723.1"/>
    <property type="molecule type" value="Genomic_DNA"/>
</dbReference>
<dbReference type="InterPro" id="IPR014044">
    <property type="entry name" value="CAP_dom"/>
</dbReference>
<dbReference type="PANTHER" id="PTHR31157:SF1">
    <property type="entry name" value="SCP DOMAIN-CONTAINING PROTEIN"/>
    <property type="match status" value="1"/>
</dbReference>
<protein>
    <recommendedName>
        <fullName evidence="2">SCP domain-containing protein</fullName>
    </recommendedName>
</protein>
<feature type="chain" id="PRO_5041266892" description="SCP domain-containing protein" evidence="1">
    <location>
        <begin position="27"/>
        <end position="187"/>
    </location>
</feature>
<dbReference type="SUPFAM" id="SSF55797">
    <property type="entry name" value="PR-1-like"/>
    <property type="match status" value="1"/>
</dbReference>
<dbReference type="PANTHER" id="PTHR31157">
    <property type="entry name" value="SCP DOMAIN-CONTAINING PROTEIN"/>
    <property type="match status" value="1"/>
</dbReference>
<dbReference type="CDD" id="cd05379">
    <property type="entry name" value="CAP_bacterial"/>
    <property type="match status" value="1"/>
</dbReference>